<proteinExistence type="predicted"/>
<accession>A0A645A3Z1</accession>
<sequence length="71" mass="7882">MVQSIPAALQHQHIKGNTGFLRRAAQVLKKLFSKTDRPGYVCVRILPVNLKHSNTTFVGVDSITVFGYISI</sequence>
<reference evidence="1" key="1">
    <citation type="submission" date="2019-08" db="EMBL/GenBank/DDBJ databases">
        <authorList>
            <person name="Kucharzyk K."/>
            <person name="Murdoch R.W."/>
            <person name="Higgins S."/>
            <person name="Loffler F."/>
        </authorList>
    </citation>
    <scope>NUCLEOTIDE SEQUENCE</scope>
</reference>
<organism evidence="1">
    <name type="scientific">bioreactor metagenome</name>
    <dbReference type="NCBI Taxonomy" id="1076179"/>
    <lineage>
        <taxon>unclassified sequences</taxon>
        <taxon>metagenomes</taxon>
        <taxon>ecological metagenomes</taxon>
    </lineage>
</organism>
<dbReference type="AlphaFoldDB" id="A0A645A3Z1"/>
<dbReference type="EMBL" id="VSSQ01011812">
    <property type="protein sequence ID" value="MPM47772.1"/>
    <property type="molecule type" value="Genomic_DNA"/>
</dbReference>
<protein>
    <submittedName>
        <fullName evidence="1">Uncharacterized protein</fullName>
    </submittedName>
</protein>
<gene>
    <name evidence="1" type="ORF">SDC9_94488</name>
</gene>
<comment type="caution">
    <text evidence="1">The sequence shown here is derived from an EMBL/GenBank/DDBJ whole genome shotgun (WGS) entry which is preliminary data.</text>
</comment>
<name>A0A645A3Z1_9ZZZZ</name>
<evidence type="ECO:0000313" key="1">
    <source>
        <dbReference type="EMBL" id="MPM47772.1"/>
    </source>
</evidence>